<dbReference type="Proteomes" id="UP001642483">
    <property type="component" value="Unassembled WGS sequence"/>
</dbReference>
<proteinExistence type="predicted"/>
<reference evidence="1 2" key="1">
    <citation type="submission" date="2024-02" db="EMBL/GenBank/DDBJ databases">
        <authorList>
            <person name="Daric V."/>
            <person name="Darras S."/>
        </authorList>
    </citation>
    <scope>NUCLEOTIDE SEQUENCE [LARGE SCALE GENOMIC DNA]</scope>
</reference>
<evidence type="ECO:0000313" key="2">
    <source>
        <dbReference type="Proteomes" id="UP001642483"/>
    </source>
</evidence>
<dbReference type="EMBL" id="CAWYQH010000108">
    <property type="protein sequence ID" value="CAK8688333.1"/>
    <property type="molecule type" value="Genomic_DNA"/>
</dbReference>
<sequence length="69" mass="7740">MRSNAIGSAFIDVEEDSRGVMEVTILNIVVENIEGRVKKVKIFLILVSQDINHHIDRVLCFDLAMSLLA</sequence>
<name>A0ABP0GA48_CLALP</name>
<accession>A0ABP0GA48</accession>
<evidence type="ECO:0000313" key="1">
    <source>
        <dbReference type="EMBL" id="CAK8688333.1"/>
    </source>
</evidence>
<keyword evidence="2" id="KW-1185">Reference proteome</keyword>
<gene>
    <name evidence="1" type="ORF">CVLEPA_LOCUS20355</name>
</gene>
<organism evidence="1 2">
    <name type="scientific">Clavelina lepadiformis</name>
    <name type="common">Light-bulb sea squirt</name>
    <name type="synonym">Ascidia lepadiformis</name>
    <dbReference type="NCBI Taxonomy" id="159417"/>
    <lineage>
        <taxon>Eukaryota</taxon>
        <taxon>Metazoa</taxon>
        <taxon>Chordata</taxon>
        <taxon>Tunicata</taxon>
        <taxon>Ascidiacea</taxon>
        <taxon>Aplousobranchia</taxon>
        <taxon>Clavelinidae</taxon>
        <taxon>Clavelina</taxon>
    </lineage>
</organism>
<protein>
    <submittedName>
        <fullName evidence="1">Uncharacterized protein</fullName>
    </submittedName>
</protein>
<comment type="caution">
    <text evidence="1">The sequence shown here is derived from an EMBL/GenBank/DDBJ whole genome shotgun (WGS) entry which is preliminary data.</text>
</comment>